<evidence type="ECO:0000256" key="3">
    <source>
        <dbReference type="ARBA" id="ARBA00022618"/>
    </source>
</evidence>
<dbReference type="SUPFAM" id="SSF52540">
    <property type="entry name" value="P-loop containing nucleoside triphosphate hydrolases"/>
    <property type="match status" value="1"/>
</dbReference>
<evidence type="ECO:0000259" key="9">
    <source>
        <dbReference type="SMART" id="SM00382"/>
    </source>
</evidence>
<dbReference type="InterPro" id="IPR015163">
    <property type="entry name" value="Cdc6_C"/>
</dbReference>
<dbReference type="Pfam" id="PF13191">
    <property type="entry name" value="AAA_16"/>
    <property type="match status" value="1"/>
</dbReference>
<dbReference type="GO" id="GO:0033314">
    <property type="term" value="P:mitotic DNA replication checkpoint signaling"/>
    <property type="evidence" value="ECO:0007669"/>
    <property type="project" value="TreeGrafter"/>
</dbReference>
<dbReference type="InterPro" id="IPR003593">
    <property type="entry name" value="AAA+_ATPase"/>
</dbReference>
<name>A0A0D2AQL8_9PEZI</name>
<keyword evidence="6" id="KW-0131">Cell cycle</keyword>
<feature type="region of interest" description="Disordered" evidence="8">
    <location>
        <begin position="1"/>
        <end position="176"/>
    </location>
</feature>
<keyword evidence="3" id="KW-0132">Cell division</keyword>
<evidence type="ECO:0000256" key="7">
    <source>
        <dbReference type="PIRNR" id="PIRNR001767"/>
    </source>
</evidence>
<dbReference type="SMART" id="SM00382">
    <property type="entry name" value="AAA"/>
    <property type="match status" value="1"/>
</dbReference>
<dbReference type="VEuPathDB" id="FungiDB:PV09_07202"/>
<dbReference type="InterPro" id="IPR016314">
    <property type="entry name" value="Cdc6/18"/>
</dbReference>
<evidence type="ECO:0000256" key="4">
    <source>
        <dbReference type="ARBA" id="ARBA00022705"/>
    </source>
</evidence>
<dbReference type="InterPro" id="IPR041664">
    <property type="entry name" value="AAA_16"/>
</dbReference>
<feature type="region of interest" description="Disordered" evidence="8">
    <location>
        <begin position="435"/>
        <end position="474"/>
    </location>
</feature>
<feature type="compositionally biased region" description="Polar residues" evidence="8">
    <location>
        <begin position="459"/>
        <end position="472"/>
    </location>
</feature>
<dbReference type="OrthoDB" id="1926878at2759"/>
<dbReference type="InParanoid" id="A0A0D2AQL8"/>
<evidence type="ECO:0000256" key="2">
    <source>
        <dbReference type="ARBA" id="ARBA00006184"/>
    </source>
</evidence>
<reference evidence="10 11" key="1">
    <citation type="submission" date="2015-01" db="EMBL/GenBank/DDBJ databases">
        <title>The Genome Sequence of Ochroconis gallopava CBS43764.</title>
        <authorList>
            <consortium name="The Broad Institute Genomics Platform"/>
            <person name="Cuomo C."/>
            <person name="de Hoog S."/>
            <person name="Gorbushina A."/>
            <person name="Stielow B."/>
            <person name="Teixiera M."/>
            <person name="Abouelleil A."/>
            <person name="Chapman S.B."/>
            <person name="Priest M."/>
            <person name="Young S.K."/>
            <person name="Wortman J."/>
            <person name="Nusbaum C."/>
            <person name="Birren B."/>
        </authorList>
    </citation>
    <scope>NUCLEOTIDE SEQUENCE [LARGE SCALE GENOMIC DNA]</scope>
    <source>
        <strain evidence="10 11">CBS 43764</strain>
    </source>
</reference>
<accession>A0A0D2AQL8</accession>
<dbReference type="InterPro" id="IPR036388">
    <property type="entry name" value="WH-like_DNA-bd_sf"/>
</dbReference>
<evidence type="ECO:0000313" key="11">
    <source>
        <dbReference type="Proteomes" id="UP000053259"/>
    </source>
</evidence>
<organism evidence="10 11">
    <name type="scientific">Verruconis gallopava</name>
    <dbReference type="NCBI Taxonomy" id="253628"/>
    <lineage>
        <taxon>Eukaryota</taxon>
        <taxon>Fungi</taxon>
        <taxon>Dikarya</taxon>
        <taxon>Ascomycota</taxon>
        <taxon>Pezizomycotina</taxon>
        <taxon>Dothideomycetes</taxon>
        <taxon>Pleosporomycetidae</taxon>
        <taxon>Venturiales</taxon>
        <taxon>Sympoventuriaceae</taxon>
        <taxon>Verruconis</taxon>
    </lineage>
</organism>
<evidence type="ECO:0000256" key="6">
    <source>
        <dbReference type="ARBA" id="ARBA00023306"/>
    </source>
</evidence>
<proteinExistence type="inferred from homology"/>
<dbReference type="PANTHER" id="PTHR10763:SF26">
    <property type="entry name" value="CELL DIVISION CONTROL PROTEIN 6 HOMOLOG"/>
    <property type="match status" value="1"/>
</dbReference>
<keyword evidence="5" id="KW-0539">Nucleus</keyword>
<dbReference type="GO" id="GO:0051301">
    <property type="term" value="P:cell division"/>
    <property type="evidence" value="ECO:0007669"/>
    <property type="project" value="UniProtKB-UniRule"/>
</dbReference>
<dbReference type="InterPro" id="IPR054425">
    <property type="entry name" value="Cdc6_ORC1-like_ATPase_lid"/>
</dbReference>
<sequence>MAGALLGKRSRSAFTDEKCASQPSISDEDPAENRITTRSTRSKRKADFVIVADENENPFVSRSKLRKVTHHGGDGETDEFALENSTMSKKTARAKTTPAKHGKPGRRIPLSPQKNKACGDESVDISSTPPTPSTPRHRDVPSKKIPITPRHRVGLAGKPSTPQTLRTPSNPNLSGSSIYNLARQVFARGTASDRLVGREKEREELRDFLQSRLKNCKSGCLYVSGPPGTGKSALVNEICDELTHDISFQRSYVNCMSVKSSKDLSAKLLEDFDQIDVLEGSEEKALKAVFERKNTAHLIILDEVDHLLDVDIELLYQVFTWSMQASSNLVVVGIANALDFTDRFLPRLKSRGLKPQLLPFMPYSVAQISSILTSKLQTLLPEGTTAAADFIPFLHPTAIMFVSKKVAAQTGDLRKAFAISARAIDLVEAETRTKLGPSTAEITPSPSPSPSKTPLMENMNLSSPISTQSPQKLQRGKNPLAQLTVETAPRATIAHVARVTAAVFSNGSNQRLTALNLQQKAIMCSLFVLEKRLRDRHELEAPVTPSKTNAAPTIKALHASYTTLCKTNNLLHALTSTEFRDVLTSLETLSLISWVDGRNGTFTAVAPGTPSRRGRQGGFGTKVVEEKRVASSVALKELKESLKGPASDILLGLLSSEGL</sequence>
<protein>
    <recommendedName>
        <fullName evidence="7">Cell division control protein</fullName>
    </recommendedName>
</protein>
<dbReference type="GO" id="GO:0005634">
    <property type="term" value="C:nucleus"/>
    <property type="evidence" value="ECO:0007669"/>
    <property type="project" value="UniProtKB-SubCell"/>
</dbReference>
<dbReference type="Gene3D" id="1.10.10.10">
    <property type="entry name" value="Winged helix-like DNA-binding domain superfamily/Winged helix DNA-binding domain"/>
    <property type="match status" value="1"/>
</dbReference>
<evidence type="ECO:0000256" key="5">
    <source>
        <dbReference type="ARBA" id="ARBA00023242"/>
    </source>
</evidence>
<dbReference type="STRING" id="253628.A0A0D2AQL8"/>
<dbReference type="Pfam" id="PF22606">
    <property type="entry name" value="Cdc6-ORC-like_ATPase_lid"/>
    <property type="match status" value="1"/>
</dbReference>
<feature type="compositionally biased region" description="Basic residues" evidence="8">
    <location>
        <begin position="90"/>
        <end position="106"/>
    </location>
</feature>
<dbReference type="Gene3D" id="1.10.8.60">
    <property type="match status" value="1"/>
</dbReference>
<dbReference type="InterPro" id="IPR027417">
    <property type="entry name" value="P-loop_NTPase"/>
</dbReference>
<dbReference type="FunCoup" id="A0A0D2AQL8">
    <property type="interactions" value="1030"/>
</dbReference>
<keyword evidence="4" id="KW-0235">DNA replication</keyword>
<evidence type="ECO:0000256" key="8">
    <source>
        <dbReference type="SAM" id="MobiDB-lite"/>
    </source>
</evidence>
<gene>
    <name evidence="10" type="ORF">PV09_07202</name>
</gene>
<dbReference type="RefSeq" id="XP_016211313.1">
    <property type="nucleotide sequence ID" value="XM_016360941.1"/>
</dbReference>
<dbReference type="InterPro" id="IPR050311">
    <property type="entry name" value="ORC1/CDC6"/>
</dbReference>
<feature type="domain" description="AAA+ ATPase" evidence="9">
    <location>
        <begin position="217"/>
        <end position="360"/>
    </location>
</feature>
<dbReference type="CDD" id="cd00009">
    <property type="entry name" value="AAA"/>
    <property type="match status" value="1"/>
</dbReference>
<dbReference type="EMBL" id="KN847555">
    <property type="protein sequence ID" value="KIW01444.1"/>
    <property type="molecule type" value="Genomic_DNA"/>
</dbReference>
<dbReference type="HOGENOM" id="CLU_012774_2_0_1"/>
<dbReference type="GO" id="GO:0003688">
    <property type="term" value="F:DNA replication origin binding"/>
    <property type="evidence" value="ECO:0007669"/>
    <property type="project" value="TreeGrafter"/>
</dbReference>
<dbReference type="GO" id="GO:0006270">
    <property type="term" value="P:DNA replication initiation"/>
    <property type="evidence" value="ECO:0007669"/>
    <property type="project" value="UniProtKB-UniRule"/>
</dbReference>
<keyword evidence="11" id="KW-1185">Reference proteome</keyword>
<evidence type="ECO:0000256" key="1">
    <source>
        <dbReference type="ARBA" id="ARBA00004123"/>
    </source>
</evidence>
<dbReference type="PANTHER" id="PTHR10763">
    <property type="entry name" value="CELL DIVISION CONTROL PROTEIN 6-RELATED"/>
    <property type="match status" value="1"/>
</dbReference>
<dbReference type="Pfam" id="PF09079">
    <property type="entry name" value="WHD_Cdc6"/>
    <property type="match status" value="1"/>
</dbReference>
<dbReference type="AlphaFoldDB" id="A0A0D2AQL8"/>
<dbReference type="FunFam" id="3.40.50.300:FF:000547">
    <property type="entry name" value="Cell division control protein"/>
    <property type="match status" value="1"/>
</dbReference>
<comment type="similarity">
    <text evidence="2 7">Belongs to the CDC6/cdc18 family.</text>
</comment>
<evidence type="ECO:0000313" key="10">
    <source>
        <dbReference type="EMBL" id="KIW01444.1"/>
    </source>
</evidence>
<dbReference type="Proteomes" id="UP000053259">
    <property type="component" value="Unassembled WGS sequence"/>
</dbReference>
<dbReference type="GeneID" id="27315175"/>
<dbReference type="Gene3D" id="3.40.50.300">
    <property type="entry name" value="P-loop containing nucleotide triphosphate hydrolases"/>
    <property type="match status" value="1"/>
</dbReference>
<dbReference type="PIRSF" id="PIRSF001767">
    <property type="entry name" value="Cdc6"/>
    <property type="match status" value="1"/>
</dbReference>
<comment type="subcellular location">
    <subcellularLocation>
        <location evidence="1">Nucleus</location>
    </subcellularLocation>
</comment>
<feature type="compositionally biased region" description="Polar residues" evidence="8">
    <location>
        <begin position="160"/>
        <end position="176"/>
    </location>
</feature>